<dbReference type="Pfam" id="PF03184">
    <property type="entry name" value="DDE_1"/>
    <property type="match status" value="1"/>
</dbReference>
<dbReference type="AlphaFoldDB" id="A0A0V1KRC8"/>
<dbReference type="GO" id="GO:0003676">
    <property type="term" value="F:nucleic acid binding"/>
    <property type="evidence" value="ECO:0007669"/>
    <property type="project" value="InterPro"/>
</dbReference>
<name>A0A0V1KRC8_9BILA</name>
<evidence type="ECO:0000313" key="2">
    <source>
        <dbReference type="EMBL" id="KRZ49500.1"/>
    </source>
</evidence>
<feature type="domain" description="DDE-1" evidence="1">
    <location>
        <begin position="16"/>
        <end position="57"/>
    </location>
</feature>
<protein>
    <submittedName>
        <fullName evidence="2">Jerky-like protein-like</fullName>
    </submittedName>
</protein>
<gene>
    <name evidence="2" type="primary">JRKL</name>
    <name evidence="2" type="ORF">T02_15031</name>
</gene>
<organism evidence="2 3">
    <name type="scientific">Trichinella nativa</name>
    <dbReference type="NCBI Taxonomy" id="6335"/>
    <lineage>
        <taxon>Eukaryota</taxon>
        <taxon>Metazoa</taxon>
        <taxon>Ecdysozoa</taxon>
        <taxon>Nematoda</taxon>
        <taxon>Enoplea</taxon>
        <taxon>Dorylaimia</taxon>
        <taxon>Trichinellida</taxon>
        <taxon>Trichinellidae</taxon>
        <taxon>Trichinella</taxon>
    </lineage>
</organism>
<reference evidence="2 3" key="1">
    <citation type="submission" date="2015-05" db="EMBL/GenBank/DDBJ databases">
        <title>Evolution of Trichinella species and genotypes.</title>
        <authorList>
            <person name="Korhonen P.K."/>
            <person name="Edoardo P."/>
            <person name="Giuseppe L.R."/>
            <person name="Gasser R.B."/>
        </authorList>
    </citation>
    <scope>NUCLEOTIDE SEQUENCE [LARGE SCALE GENOMIC DNA]</scope>
    <source>
        <strain evidence="2">ISS10</strain>
    </source>
</reference>
<dbReference type="OrthoDB" id="125347at2759"/>
<evidence type="ECO:0000313" key="3">
    <source>
        <dbReference type="Proteomes" id="UP000054721"/>
    </source>
</evidence>
<dbReference type="EMBL" id="JYDW01000309">
    <property type="protein sequence ID" value="KRZ49500.1"/>
    <property type="molecule type" value="Genomic_DNA"/>
</dbReference>
<dbReference type="Proteomes" id="UP000054721">
    <property type="component" value="Unassembled WGS sequence"/>
</dbReference>
<dbReference type="InterPro" id="IPR004875">
    <property type="entry name" value="DDE_SF_endonuclease_dom"/>
</dbReference>
<proteinExistence type="predicted"/>
<evidence type="ECO:0000259" key="1">
    <source>
        <dbReference type="Pfam" id="PF03184"/>
    </source>
</evidence>
<comment type="caution">
    <text evidence="2">The sequence shown here is derived from an EMBL/GenBank/DDBJ whole genome shotgun (WGS) entry which is preliminary data.</text>
</comment>
<sequence>MLQLFTTVVICDYHPIAWMTRDIFSCWHDKKFIPHIKEYQQKTKISSKILLIIDNAPHLSSELIEHENGLHKVLRKRYRKELLQRIGLSDADGDNMVSQHGSINLKDCSYITVQVWNSISGSPSSVS</sequence>
<accession>A0A0V1KRC8</accession>
<keyword evidence="3" id="KW-1185">Reference proteome</keyword>